<dbReference type="PANTHER" id="PTHR11157">
    <property type="entry name" value="FATTY ACID ACYL TRANSFERASE-RELATED"/>
    <property type="match status" value="1"/>
</dbReference>
<feature type="transmembrane region" description="Helical" evidence="12">
    <location>
        <begin position="76"/>
        <end position="95"/>
    </location>
</feature>
<keyword evidence="3 12" id="KW-0444">Lipid biosynthesis</keyword>
<name>A0A0P1BQC8_9BASI</name>
<keyword evidence="7 12" id="KW-1133">Transmembrane helix</keyword>
<proteinExistence type="inferred from homology"/>
<evidence type="ECO:0000256" key="11">
    <source>
        <dbReference type="ARBA" id="ARBA00047375"/>
    </source>
</evidence>
<dbReference type="STRING" id="401625.A0A0P1BQC8"/>
<accession>A0A0P1BQC8</accession>
<dbReference type="GO" id="GO:0030148">
    <property type="term" value="P:sphingolipid biosynthetic process"/>
    <property type="evidence" value="ECO:0007669"/>
    <property type="project" value="TreeGrafter"/>
</dbReference>
<feature type="region of interest" description="Disordered" evidence="13">
    <location>
        <begin position="306"/>
        <end position="331"/>
    </location>
</feature>
<protein>
    <recommendedName>
        <fullName evidence="12">Elongation of fatty acids protein</fullName>
        <ecNumber evidence="12">2.3.1.-</ecNumber>
    </recommendedName>
</protein>
<evidence type="ECO:0000256" key="12">
    <source>
        <dbReference type="RuleBase" id="RU361115"/>
    </source>
</evidence>
<sequence>MTYTPVWDLGAKAIPAIFPSFIGENEALVRWTPGVTPWSTPIPVAATLFGYLALIHSGRALQKRKILPVFSLKWPFVFHNIALSLSSGLLFAAYLEEIVPFWYKNGLYGAMCFAESWSPRMETLYIINYMFKYIELIDTCFMMLKGKPMPFLHVYHHFATALLCFSQLVGKSSVSWVVITLNLFVHLIMYAYYAMATLRIPCPFKRYITTMQIVQFVIDLAAIYTASANHFNRYFNLGIPGLSDCASSPQAASSGLVILTSYLFLFIRFYQKTYKSKSKAERASSGSSGEKQPLLAKAVTSAQVAATRTALPDSQRAELGLPSTPQLERGE</sequence>
<comment type="subcellular location">
    <subcellularLocation>
        <location evidence="1">Membrane</location>
        <topology evidence="1">Multi-pass membrane protein</topology>
    </subcellularLocation>
</comment>
<reference evidence="14 15" key="1">
    <citation type="submission" date="2014-09" db="EMBL/GenBank/DDBJ databases">
        <authorList>
            <person name="Magalhaes I.L.F."/>
            <person name="Oliveira U."/>
            <person name="Santos F.R."/>
            <person name="Vidigal T.H.D.A."/>
            <person name="Brescovit A.D."/>
            <person name="Santos A.J."/>
        </authorList>
    </citation>
    <scope>NUCLEOTIDE SEQUENCE [LARGE SCALE GENOMIC DNA]</scope>
</reference>
<evidence type="ECO:0000256" key="13">
    <source>
        <dbReference type="SAM" id="MobiDB-lite"/>
    </source>
</evidence>
<evidence type="ECO:0000256" key="3">
    <source>
        <dbReference type="ARBA" id="ARBA00022516"/>
    </source>
</evidence>
<keyword evidence="9 12" id="KW-0472">Membrane</keyword>
<comment type="catalytic activity">
    <reaction evidence="12">
        <text>an acyl-CoA + malonyl-CoA + H(+) = a 3-oxoacyl-CoA + CO2 + CoA</text>
        <dbReference type="Rhea" id="RHEA:50252"/>
        <dbReference type="ChEBI" id="CHEBI:15378"/>
        <dbReference type="ChEBI" id="CHEBI:16526"/>
        <dbReference type="ChEBI" id="CHEBI:57287"/>
        <dbReference type="ChEBI" id="CHEBI:57384"/>
        <dbReference type="ChEBI" id="CHEBI:58342"/>
        <dbReference type="ChEBI" id="CHEBI:90726"/>
    </reaction>
    <physiologicalReaction direction="left-to-right" evidence="12">
        <dbReference type="Rhea" id="RHEA:50253"/>
    </physiologicalReaction>
</comment>
<evidence type="ECO:0000256" key="6">
    <source>
        <dbReference type="ARBA" id="ARBA00022832"/>
    </source>
</evidence>
<keyword evidence="4 12" id="KW-0808">Transferase</keyword>
<dbReference type="PANTHER" id="PTHR11157:SF134">
    <property type="entry name" value="ELONGATION OF FATTY ACIDS PROTEIN 1-RELATED"/>
    <property type="match status" value="1"/>
</dbReference>
<dbReference type="GO" id="GO:0034625">
    <property type="term" value="P:fatty acid elongation, monounsaturated fatty acid"/>
    <property type="evidence" value="ECO:0007669"/>
    <property type="project" value="TreeGrafter"/>
</dbReference>
<dbReference type="GO" id="GO:0005789">
    <property type="term" value="C:endoplasmic reticulum membrane"/>
    <property type="evidence" value="ECO:0007669"/>
    <property type="project" value="TreeGrafter"/>
</dbReference>
<keyword evidence="5 12" id="KW-0812">Transmembrane</keyword>
<dbReference type="GO" id="GO:0042761">
    <property type="term" value="P:very long-chain fatty acid biosynthetic process"/>
    <property type="evidence" value="ECO:0007669"/>
    <property type="project" value="TreeGrafter"/>
</dbReference>
<keyword evidence="8 12" id="KW-0443">Lipid metabolism</keyword>
<feature type="transmembrane region" description="Helical" evidence="12">
    <location>
        <begin position="207"/>
        <end position="231"/>
    </location>
</feature>
<dbReference type="Pfam" id="PF01151">
    <property type="entry name" value="ELO"/>
    <property type="match status" value="1"/>
</dbReference>
<feature type="transmembrane region" description="Helical" evidence="12">
    <location>
        <begin position="38"/>
        <end position="55"/>
    </location>
</feature>
<dbReference type="EMBL" id="CCYA01000276">
    <property type="protein sequence ID" value="CEH18725.1"/>
    <property type="molecule type" value="Genomic_DNA"/>
</dbReference>
<evidence type="ECO:0000313" key="14">
    <source>
        <dbReference type="EMBL" id="CEH18725.1"/>
    </source>
</evidence>
<dbReference type="OrthoDB" id="434092at2759"/>
<evidence type="ECO:0000256" key="7">
    <source>
        <dbReference type="ARBA" id="ARBA00022989"/>
    </source>
</evidence>
<dbReference type="Proteomes" id="UP000054845">
    <property type="component" value="Unassembled WGS sequence"/>
</dbReference>
<evidence type="ECO:0000313" key="15">
    <source>
        <dbReference type="Proteomes" id="UP000054845"/>
    </source>
</evidence>
<feature type="transmembrane region" description="Helical" evidence="12">
    <location>
        <begin position="176"/>
        <end position="195"/>
    </location>
</feature>
<comment type="catalytic activity">
    <reaction evidence="11">
        <text>a very-long-chain acyl-CoA + malonyl-CoA + H(+) = a very-long-chain 3-oxoacyl-CoA + CO2 + CoA</text>
        <dbReference type="Rhea" id="RHEA:32727"/>
        <dbReference type="ChEBI" id="CHEBI:15378"/>
        <dbReference type="ChEBI" id="CHEBI:16526"/>
        <dbReference type="ChEBI" id="CHEBI:57287"/>
        <dbReference type="ChEBI" id="CHEBI:57384"/>
        <dbReference type="ChEBI" id="CHEBI:90725"/>
        <dbReference type="ChEBI" id="CHEBI:90736"/>
        <dbReference type="EC" id="2.3.1.199"/>
    </reaction>
</comment>
<dbReference type="GO" id="GO:0009922">
    <property type="term" value="F:fatty acid elongase activity"/>
    <property type="evidence" value="ECO:0007669"/>
    <property type="project" value="UniProtKB-EC"/>
</dbReference>
<evidence type="ECO:0000256" key="9">
    <source>
        <dbReference type="ARBA" id="ARBA00023136"/>
    </source>
</evidence>
<comment type="similarity">
    <text evidence="2 12">Belongs to the ELO family.</text>
</comment>
<keyword evidence="15" id="KW-1185">Reference proteome</keyword>
<keyword evidence="6 12" id="KW-0276">Fatty acid metabolism</keyword>
<dbReference type="GO" id="GO:0019367">
    <property type="term" value="P:fatty acid elongation, saturated fatty acid"/>
    <property type="evidence" value="ECO:0007669"/>
    <property type="project" value="TreeGrafter"/>
</dbReference>
<evidence type="ECO:0000256" key="4">
    <source>
        <dbReference type="ARBA" id="ARBA00022679"/>
    </source>
</evidence>
<evidence type="ECO:0000256" key="10">
    <source>
        <dbReference type="ARBA" id="ARBA00023160"/>
    </source>
</evidence>
<dbReference type="EC" id="2.3.1.-" evidence="12"/>
<organism evidence="14 15">
    <name type="scientific">Ceraceosorus bombacis</name>
    <dbReference type="NCBI Taxonomy" id="401625"/>
    <lineage>
        <taxon>Eukaryota</taxon>
        <taxon>Fungi</taxon>
        <taxon>Dikarya</taxon>
        <taxon>Basidiomycota</taxon>
        <taxon>Ustilaginomycotina</taxon>
        <taxon>Exobasidiomycetes</taxon>
        <taxon>Ceraceosorales</taxon>
        <taxon>Ceraceosoraceae</taxon>
        <taxon>Ceraceosorus</taxon>
    </lineage>
</organism>
<dbReference type="AlphaFoldDB" id="A0A0P1BQC8"/>
<evidence type="ECO:0000256" key="5">
    <source>
        <dbReference type="ARBA" id="ARBA00022692"/>
    </source>
</evidence>
<dbReference type="InterPro" id="IPR002076">
    <property type="entry name" value="ELO_fam"/>
</dbReference>
<keyword evidence="10 12" id="KW-0275">Fatty acid biosynthesis</keyword>
<evidence type="ECO:0000256" key="1">
    <source>
        <dbReference type="ARBA" id="ARBA00004141"/>
    </source>
</evidence>
<feature type="transmembrane region" description="Helical" evidence="12">
    <location>
        <begin position="251"/>
        <end position="270"/>
    </location>
</feature>
<dbReference type="GO" id="GO:0034626">
    <property type="term" value="P:fatty acid elongation, polyunsaturated fatty acid"/>
    <property type="evidence" value="ECO:0007669"/>
    <property type="project" value="TreeGrafter"/>
</dbReference>
<evidence type="ECO:0000256" key="8">
    <source>
        <dbReference type="ARBA" id="ARBA00023098"/>
    </source>
</evidence>
<evidence type="ECO:0000256" key="2">
    <source>
        <dbReference type="ARBA" id="ARBA00007263"/>
    </source>
</evidence>